<keyword evidence="8 10" id="KW-0414">Isoprene biosynthesis</keyword>
<accession>A0A7W6E5W4</accession>
<feature type="active site" evidence="10">
    <location>
        <position position="13"/>
    </location>
</feature>
<dbReference type="Gene3D" id="3.30.70.890">
    <property type="entry name" value="GHMP kinase, C-terminal domain"/>
    <property type="match status" value="1"/>
</dbReference>
<evidence type="ECO:0000256" key="2">
    <source>
        <dbReference type="ARBA" id="ARBA00012052"/>
    </source>
</evidence>
<dbReference type="EMBL" id="JACIEI010000002">
    <property type="protein sequence ID" value="MBB3993222.1"/>
    <property type="molecule type" value="Genomic_DNA"/>
</dbReference>
<dbReference type="Pfam" id="PF00288">
    <property type="entry name" value="GHMP_kinases_N"/>
    <property type="match status" value="1"/>
</dbReference>
<comment type="similarity">
    <text evidence="1 10">Belongs to the GHMP kinase family. IspE subfamily.</text>
</comment>
<evidence type="ECO:0000256" key="5">
    <source>
        <dbReference type="ARBA" id="ARBA00022741"/>
    </source>
</evidence>
<protein>
    <recommendedName>
        <fullName evidence="3 10">4-diphosphocytidyl-2-C-methyl-D-erythritol kinase</fullName>
        <shortName evidence="10">CMK</shortName>
        <ecNumber evidence="2 10">2.7.1.148</ecNumber>
    </recommendedName>
    <alternativeName>
        <fullName evidence="9 10">4-(cytidine-5'-diphospho)-2-C-methyl-D-erythritol kinase</fullName>
    </alternativeName>
</protein>
<keyword evidence="7 10" id="KW-0067">ATP-binding</keyword>
<proteinExistence type="inferred from homology"/>
<evidence type="ECO:0000259" key="12">
    <source>
        <dbReference type="Pfam" id="PF08544"/>
    </source>
</evidence>
<feature type="domain" description="GHMP kinase N-terminal" evidence="11">
    <location>
        <begin position="70"/>
        <end position="111"/>
    </location>
</feature>
<keyword evidence="6 10" id="KW-0418">Kinase</keyword>
<dbReference type="Pfam" id="PF08544">
    <property type="entry name" value="GHMP_kinases_C"/>
    <property type="match status" value="1"/>
</dbReference>
<comment type="catalytic activity">
    <reaction evidence="10">
        <text>4-CDP-2-C-methyl-D-erythritol + ATP = 4-CDP-2-C-methyl-D-erythritol 2-phosphate + ADP + H(+)</text>
        <dbReference type="Rhea" id="RHEA:18437"/>
        <dbReference type="ChEBI" id="CHEBI:15378"/>
        <dbReference type="ChEBI" id="CHEBI:30616"/>
        <dbReference type="ChEBI" id="CHEBI:57823"/>
        <dbReference type="ChEBI" id="CHEBI:57919"/>
        <dbReference type="ChEBI" id="CHEBI:456216"/>
        <dbReference type="EC" id="2.7.1.148"/>
    </reaction>
</comment>
<evidence type="ECO:0000256" key="10">
    <source>
        <dbReference type="HAMAP-Rule" id="MF_00061"/>
    </source>
</evidence>
<comment type="caution">
    <text evidence="13">The sequence shown here is derived from an EMBL/GenBank/DDBJ whole genome shotgun (WGS) entry which is preliminary data.</text>
</comment>
<feature type="binding site" evidence="10">
    <location>
        <begin position="92"/>
        <end position="102"/>
    </location>
    <ligand>
        <name>ATP</name>
        <dbReference type="ChEBI" id="CHEBI:30616"/>
    </ligand>
</feature>
<dbReference type="NCBIfam" id="NF011202">
    <property type="entry name" value="PRK14608.1"/>
    <property type="match status" value="1"/>
</dbReference>
<gene>
    <name evidence="10" type="primary">ispE</name>
    <name evidence="13" type="ORF">GGR95_000850</name>
</gene>
<keyword evidence="4 10" id="KW-0808">Transferase</keyword>
<reference evidence="13 14" key="1">
    <citation type="submission" date="2020-08" db="EMBL/GenBank/DDBJ databases">
        <title>Genomic Encyclopedia of Type Strains, Phase IV (KMG-IV): sequencing the most valuable type-strain genomes for metagenomic binning, comparative biology and taxonomic classification.</title>
        <authorList>
            <person name="Goeker M."/>
        </authorList>
    </citation>
    <scope>NUCLEOTIDE SEQUENCE [LARGE SCALE GENOMIC DNA]</scope>
    <source>
        <strain evidence="13 14">DSM 102234</strain>
    </source>
</reference>
<evidence type="ECO:0000256" key="6">
    <source>
        <dbReference type="ARBA" id="ARBA00022777"/>
    </source>
</evidence>
<evidence type="ECO:0000259" key="11">
    <source>
        <dbReference type="Pfam" id="PF00288"/>
    </source>
</evidence>
<evidence type="ECO:0000256" key="4">
    <source>
        <dbReference type="ARBA" id="ARBA00022679"/>
    </source>
</evidence>
<dbReference type="EC" id="2.7.1.148" evidence="2 10"/>
<dbReference type="InterPro" id="IPR013750">
    <property type="entry name" value="GHMP_kinase_C_dom"/>
</dbReference>
<evidence type="ECO:0000256" key="9">
    <source>
        <dbReference type="ARBA" id="ARBA00032554"/>
    </source>
</evidence>
<evidence type="ECO:0000256" key="3">
    <source>
        <dbReference type="ARBA" id="ARBA00017473"/>
    </source>
</evidence>
<dbReference type="GO" id="GO:0005524">
    <property type="term" value="F:ATP binding"/>
    <property type="evidence" value="ECO:0007669"/>
    <property type="project" value="UniProtKB-UniRule"/>
</dbReference>
<dbReference type="PANTHER" id="PTHR43527">
    <property type="entry name" value="4-DIPHOSPHOCYTIDYL-2-C-METHYL-D-ERYTHRITOL KINASE, CHLOROPLASTIC"/>
    <property type="match status" value="1"/>
</dbReference>
<dbReference type="InterPro" id="IPR006204">
    <property type="entry name" value="GHMP_kinase_N_dom"/>
</dbReference>
<name>A0A7W6E5W4_9RHOB</name>
<keyword evidence="5 10" id="KW-0547">Nucleotide-binding</keyword>
<dbReference type="InterPro" id="IPR004424">
    <property type="entry name" value="IspE"/>
</dbReference>
<dbReference type="Gene3D" id="3.30.230.10">
    <property type="match status" value="1"/>
</dbReference>
<dbReference type="SUPFAM" id="SSF55060">
    <property type="entry name" value="GHMP Kinase, C-terminal domain"/>
    <property type="match status" value="1"/>
</dbReference>
<evidence type="ECO:0000256" key="8">
    <source>
        <dbReference type="ARBA" id="ARBA00023229"/>
    </source>
</evidence>
<dbReference type="GO" id="GO:0019288">
    <property type="term" value="P:isopentenyl diphosphate biosynthetic process, methylerythritol 4-phosphate pathway"/>
    <property type="evidence" value="ECO:0007669"/>
    <property type="project" value="UniProtKB-UniRule"/>
</dbReference>
<dbReference type="UniPathway" id="UPA00056">
    <property type="reaction ID" value="UER00094"/>
</dbReference>
<dbReference type="GO" id="GO:0016114">
    <property type="term" value="P:terpenoid biosynthetic process"/>
    <property type="evidence" value="ECO:0007669"/>
    <property type="project" value="InterPro"/>
</dbReference>
<evidence type="ECO:0000256" key="1">
    <source>
        <dbReference type="ARBA" id="ARBA00009684"/>
    </source>
</evidence>
<dbReference type="InterPro" id="IPR020568">
    <property type="entry name" value="Ribosomal_Su5_D2-typ_SF"/>
</dbReference>
<dbReference type="InterPro" id="IPR014721">
    <property type="entry name" value="Ribsml_uS5_D2-typ_fold_subgr"/>
</dbReference>
<comment type="pathway">
    <text evidence="10">Isoprenoid biosynthesis; isopentenyl diphosphate biosynthesis via DXP pathway; isopentenyl diphosphate from 1-deoxy-D-xylulose 5-phosphate: step 3/6.</text>
</comment>
<keyword evidence="14" id="KW-1185">Reference proteome</keyword>
<dbReference type="PANTHER" id="PTHR43527:SF2">
    <property type="entry name" value="4-DIPHOSPHOCYTIDYL-2-C-METHYL-D-ERYTHRITOL KINASE, CHLOROPLASTIC"/>
    <property type="match status" value="1"/>
</dbReference>
<organism evidence="13 14">
    <name type="scientific">Sulfitobacter undariae</name>
    <dbReference type="NCBI Taxonomy" id="1563671"/>
    <lineage>
        <taxon>Bacteria</taxon>
        <taxon>Pseudomonadati</taxon>
        <taxon>Pseudomonadota</taxon>
        <taxon>Alphaproteobacteria</taxon>
        <taxon>Rhodobacterales</taxon>
        <taxon>Roseobacteraceae</taxon>
        <taxon>Sulfitobacter</taxon>
    </lineage>
</organism>
<sequence length="267" mass="27850">MLRMTSEGFAAAKVNLTLHVTGQRDDGYHLLDSIVVFADIGDRMWFEAGPQMHISVTGPFADGVPTDHGNLVWQAAELAGWTGRITLEKNLPHGAGIGGGSSDAAAVLRAFGGAGRAVTLGADVPVCLSSLPQRMQGIGDVVNPMQALPDMEIVLVNPCVVVPTGPVFSGLTSKHNPPMADKLPTFVDAQAFCAWLGAQRNDLEAPARLIAPEIGAALETLQGALLARMSGAGATCFGLFANGAAQAAAQIAQAHPDWWVRAGRVIR</sequence>
<dbReference type="PIRSF" id="PIRSF010376">
    <property type="entry name" value="IspE"/>
    <property type="match status" value="1"/>
</dbReference>
<evidence type="ECO:0000313" key="13">
    <source>
        <dbReference type="EMBL" id="MBB3993222.1"/>
    </source>
</evidence>
<dbReference type="AlphaFoldDB" id="A0A7W6E5W4"/>
<feature type="active site" evidence="10">
    <location>
        <position position="123"/>
    </location>
</feature>
<evidence type="ECO:0000313" key="14">
    <source>
        <dbReference type="Proteomes" id="UP000530268"/>
    </source>
</evidence>
<dbReference type="GO" id="GO:0050515">
    <property type="term" value="F:4-(cytidine 5'-diphospho)-2-C-methyl-D-erythritol kinase activity"/>
    <property type="evidence" value="ECO:0007669"/>
    <property type="project" value="UniProtKB-UniRule"/>
</dbReference>
<dbReference type="SUPFAM" id="SSF54211">
    <property type="entry name" value="Ribosomal protein S5 domain 2-like"/>
    <property type="match status" value="1"/>
</dbReference>
<dbReference type="Proteomes" id="UP000530268">
    <property type="component" value="Unassembled WGS sequence"/>
</dbReference>
<dbReference type="HAMAP" id="MF_00061">
    <property type="entry name" value="IspE"/>
    <property type="match status" value="1"/>
</dbReference>
<feature type="domain" description="GHMP kinase C-terminal" evidence="12">
    <location>
        <begin position="197"/>
        <end position="251"/>
    </location>
</feature>
<comment type="function">
    <text evidence="10">Catalyzes the phosphorylation of the position 2 hydroxy group of 4-diphosphocytidyl-2C-methyl-D-erythritol.</text>
</comment>
<evidence type="ECO:0000256" key="7">
    <source>
        <dbReference type="ARBA" id="ARBA00022840"/>
    </source>
</evidence>
<dbReference type="InterPro" id="IPR036554">
    <property type="entry name" value="GHMP_kinase_C_sf"/>
</dbReference>